<dbReference type="GO" id="GO:1903569">
    <property type="term" value="P:positive regulation of protein localization to ciliary membrane"/>
    <property type="evidence" value="ECO:0007669"/>
    <property type="project" value="TreeGrafter"/>
</dbReference>
<dbReference type="InterPro" id="IPR052266">
    <property type="entry name" value="Miro-EF-hand_domain"/>
</dbReference>
<keyword evidence="4" id="KW-0106">Calcium</keyword>
<dbReference type="Gene3D" id="1.10.238.10">
    <property type="entry name" value="EF-hand"/>
    <property type="match status" value="1"/>
</dbReference>
<evidence type="ECO:0000256" key="1">
    <source>
        <dbReference type="ARBA" id="ARBA00004370"/>
    </source>
</evidence>
<dbReference type="GO" id="GO:0060170">
    <property type="term" value="C:ciliary membrane"/>
    <property type="evidence" value="ECO:0007669"/>
    <property type="project" value="TreeGrafter"/>
</dbReference>
<dbReference type="SMART" id="SM00054">
    <property type="entry name" value="EFh"/>
    <property type="match status" value="2"/>
</dbReference>
<dbReference type="OrthoDB" id="26525at2759"/>
<reference evidence="7 8" key="1">
    <citation type="submission" date="2013-11" db="EMBL/GenBank/DDBJ databases">
        <title>Genome sequencing of Stegodyphus mimosarum.</title>
        <authorList>
            <person name="Bechsgaard J."/>
        </authorList>
    </citation>
    <scope>NUCLEOTIDE SEQUENCE [LARGE SCALE GENOMIC DNA]</scope>
</reference>
<organism evidence="7 8">
    <name type="scientific">Stegodyphus mimosarum</name>
    <name type="common">African social velvet spider</name>
    <dbReference type="NCBI Taxonomy" id="407821"/>
    <lineage>
        <taxon>Eukaryota</taxon>
        <taxon>Metazoa</taxon>
        <taxon>Ecdysozoa</taxon>
        <taxon>Arthropoda</taxon>
        <taxon>Chelicerata</taxon>
        <taxon>Arachnida</taxon>
        <taxon>Araneae</taxon>
        <taxon>Araneomorphae</taxon>
        <taxon>Entelegynae</taxon>
        <taxon>Eresoidea</taxon>
        <taxon>Eresidae</taxon>
        <taxon>Stegodyphus</taxon>
    </lineage>
</organism>
<dbReference type="PANTHER" id="PTHR46819">
    <property type="entry name" value="EF-HAND CALCIUM-BINDING DOMAIN-CONTAINING PROTEIN 7"/>
    <property type="match status" value="1"/>
</dbReference>
<name>A0A087UDU2_STEMI</name>
<evidence type="ECO:0000256" key="5">
    <source>
        <dbReference type="ARBA" id="ARBA00023136"/>
    </source>
</evidence>
<evidence type="ECO:0000259" key="6">
    <source>
        <dbReference type="PROSITE" id="PS50222"/>
    </source>
</evidence>
<gene>
    <name evidence="7" type="ORF">X975_22468</name>
</gene>
<sequence>MEVLNENDMLFTEKFLHAFKTLDGNEHGLIDYEHFKLILERTCSQEVKEILQIIEEEGFVHDNKVDFVKLCISILSTRALFNKISSENGKIVSSKPRINTNTFTRRKTNVRNDFGKNNAGNKEREEMCIQIIRGSIFHLNEDLLGNRYQLEILENALVEIFVKPTSNSGGIMCNIPIEVLVFQDNKSKPFISSSSFINSEGFCTMQFNLRKGKYVVIPVLLKWDKVKSTTSSENLDFESLLNIDEKKEAALTPDCERALKEIYDLIDLDGNGLLSQTEFDLFIQHTSGETAADEWSTIEDNFKMEDGQLTFEGFLELYTMVIQTDPADVKNMFQQMGMNGSLELANAQPFVLVAKSKMTKFVLRPLCVSSYCNIAEKVLRKMAIEQGSSHKVKNMNDLLLYTHKLLHRVTIVIQNQSHSKVTVRLDCNKSQNCQSHQTSLDCYFEVLPRTNMLGHHLYPVDPKLPWSVECTES</sequence>
<accession>A0A087UDU2</accession>
<evidence type="ECO:0000313" key="7">
    <source>
        <dbReference type="EMBL" id="KFM75531.1"/>
    </source>
</evidence>
<keyword evidence="3" id="KW-0677">Repeat</keyword>
<comment type="subcellular location">
    <subcellularLocation>
        <location evidence="1">Membrane</location>
    </subcellularLocation>
</comment>
<keyword evidence="5" id="KW-0472">Membrane</keyword>
<feature type="non-terminal residue" evidence="7">
    <location>
        <position position="473"/>
    </location>
</feature>
<evidence type="ECO:0000256" key="3">
    <source>
        <dbReference type="ARBA" id="ARBA00022737"/>
    </source>
</evidence>
<feature type="domain" description="EF-hand" evidence="6">
    <location>
        <begin position="10"/>
        <end position="45"/>
    </location>
</feature>
<dbReference type="OMA" id="KTIDKYW"/>
<dbReference type="STRING" id="407821.A0A087UDU2"/>
<dbReference type="EMBL" id="KK119380">
    <property type="protein sequence ID" value="KFM75531.1"/>
    <property type="molecule type" value="Genomic_DNA"/>
</dbReference>
<evidence type="ECO:0000256" key="2">
    <source>
        <dbReference type="ARBA" id="ARBA00022723"/>
    </source>
</evidence>
<dbReference type="PANTHER" id="PTHR46819:SF1">
    <property type="entry name" value="EF-HAND CALCIUM-BINDING DOMAIN-CONTAINING PROTEIN 7"/>
    <property type="match status" value="1"/>
</dbReference>
<dbReference type="PROSITE" id="PS50222">
    <property type="entry name" value="EF_HAND_2"/>
    <property type="match status" value="2"/>
</dbReference>
<dbReference type="SUPFAM" id="SSF47473">
    <property type="entry name" value="EF-hand"/>
    <property type="match status" value="1"/>
</dbReference>
<protein>
    <submittedName>
        <fullName evidence="7">EF-hand calcium-binding domain-containing protein 7</fullName>
    </submittedName>
</protein>
<keyword evidence="8" id="KW-1185">Reference proteome</keyword>
<proteinExistence type="predicted"/>
<dbReference type="PROSITE" id="PS00018">
    <property type="entry name" value="EF_HAND_1"/>
    <property type="match status" value="1"/>
</dbReference>
<dbReference type="Proteomes" id="UP000054359">
    <property type="component" value="Unassembled WGS sequence"/>
</dbReference>
<feature type="domain" description="EF-hand" evidence="6">
    <location>
        <begin position="254"/>
        <end position="289"/>
    </location>
</feature>
<dbReference type="GO" id="GO:0005509">
    <property type="term" value="F:calcium ion binding"/>
    <property type="evidence" value="ECO:0007669"/>
    <property type="project" value="InterPro"/>
</dbReference>
<dbReference type="AlphaFoldDB" id="A0A087UDU2"/>
<dbReference type="InterPro" id="IPR011992">
    <property type="entry name" value="EF-hand-dom_pair"/>
</dbReference>
<dbReference type="InterPro" id="IPR018247">
    <property type="entry name" value="EF_Hand_1_Ca_BS"/>
</dbReference>
<dbReference type="GO" id="GO:0098797">
    <property type="term" value="C:plasma membrane protein complex"/>
    <property type="evidence" value="ECO:0007669"/>
    <property type="project" value="TreeGrafter"/>
</dbReference>
<evidence type="ECO:0000313" key="8">
    <source>
        <dbReference type="Proteomes" id="UP000054359"/>
    </source>
</evidence>
<dbReference type="InterPro" id="IPR002048">
    <property type="entry name" value="EF_hand_dom"/>
</dbReference>
<keyword evidence="2" id="KW-0479">Metal-binding</keyword>
<evidence type="ECO:0000256" key="4">
    <source>
        <dbReference type="ARBA" id="ARBA00022837"/>
    </source>
</evidence>